<dbReference type="InterPro" id="IPR029057">
    <property type="entry name" value="PRTase-like"/>
</dbReference>
<evidence type="ECO:0000259" key="13">
    <source>
        <dbReference type="Pfam" id="PF00156"/>
    </source>
</evidence>
<dbReference type="OrthoDB" id="9803963at2"/>
<dbReference type="GO" id="GO:0016208">
    <property type="term" value="F:AMP binding"/>
    <property type="evidence" value="ECO:0007669"/>
    <property type="project" value="TreeGrafter"/>
</dbReference>
<dbReference type="PANTHER" id="PTHR32315:SF3">
    <property type="entry name" value="ADENINE PHOSPHORIBOSYLTRANSFERASE"/>
    <property type="match status" value="1"/>
</dbReference>
<name>A0A0R2JCS8_9LACO</name>
<keyword evidence="9 12" id="KW-0328">Glycosyltransferase</keyword>
<dbReference type="NCBIfam" id="TIGR01090">
    <property type="entry name" value="apt"/>
    <property type="match status" value="1"/>
</dbReference>
<dbReference type="GO" id="GO:0002055">
    <property type="term" value="F:adenine binding"/>
    <property type="evidence" value="ECO:0007669"/>
    <property type="project" value="TreeGrafter"/>
</dbReference>
<comment type="catalytic activity">
    <reaction evidence="1 12">
        <text>AMP + diphosphate = 5-phospho-alpha-D-ribose 1-diphosphate + adenine</text>
        <dbReference type="Rhea" id="RHEA:16609"/>
        <dbReference type="ChEBI" id="CHEBI:16708"/>
        <dbReference type="ChEBI" id="CHEBI:33019"/>
        <dbReference type="ChEBI" id="CHEBI:58017"/>
        <dbReference type="ChEBI" id="CHEBI:456215"/>
        <dbReference type="EC" id="2.4.2.7"/>
    </reaction>
</comment>
<reference evidence="14 15" key="1">
    <citation type="journal article" date="2015" name="Genome Announc.">
        <title>Expanding the biotechnology potential of lactobacilli through comparative genomics of 213 strains and associated genera.</title>
        <authorList>
            <person name="Sun Z."/>
            <person name="Harris H.M."/>
            <person name="McCann A."/>
            <person name="Guo C."/>
            <person name="Argimon S."/>
            <person name="Zhang W."/>
            <person name="Yang X."/>
            <person name="Jeffery I.B."/>
            <person name="Cooney J.C."/>
            <person name="Kagawa T.F."/>
            <person name="Liu W."/>
            <person name="Song Y."/>
            <person name="Salvetti E."/>
            <person name="Wrobel A."/>
            <person name="Rasinkangas P."/>
            <person name="Parkhill J."/>
            <person name="Rea M.C."/>
            <person name="O'Sullivan O."/>
            <person name="Ritari J."/>
            <person name="Douillard F.P."/>
            <person name="Paul Ross R."/>
            <person name="Yang R."/>
            <person name="Briner A.E."/>
            <person name="Felis G.E."/>
            <person name="de Vos W.M."/>
            <person name="Barrangou R."/>
            <person name="Klaenhammer T.R."/>
            <person name="Caufield P.W."/>
            <person name="Cui Y."/>
            <person name="Zhang H."/>
            <person name="O'Toole P.W."/>
        </authorList>
    </citation>
    <scope>NUCLEOTIDE SEQUENCE [LARGE SCALE GENOMIC DNA]</scope>
    <source>
        <strain evidence="14 15">DSM 20593</strain>
    </source>
</reference>
<dbReference type="Gene3D" id="3.40.50.2020">
    <property type="match status" value="1"/>
</dbReference>
<organism evidence="14 15">
    <name type="scientific">Weissella kandleri</name>
    <dbReference type="NCBI Taxonomy" id="1616"/>
    <lineage>
        <taxon>Bacteria</taxon>
        <taxon>Bacillati</taxon>
        <taxon>Bacillota</taxon>
        <taxon>Bacilli</taxon>
        <taxon>Lactobacillales</taxon>
        <taxon>Lactobacillaceae</taxon>
        <taxon>Weissella</taxon>
    </lineage>
</organism>
<evidence type="ECO:0000256" key="1">
    <source>
        <dbReference type="ARBA" id="ARBA00000868"/>
    </source>
</evidence>
<keyword evidence="8 12" id="KW-0963">Cytoplasm</keyword>
<dbReference type="GO" id="GO:0006166">
    <property type="term" value="P:purine ribonucleoside salvage"/>
    <property type="evidence" value="ECO:0007669"/>
    <property type="project" value="UniProtKB-UniRule"/>
</dbReference>
<dbReference type="NCBIfam" id="NF002633">
    <property type="entry name" value="PRK02304.1-2"/>
    <property type="match status" value="1"/>
</dbReference>
<dbReference type="InterPro" id="IPR005764">
    <property type="entry name" value="Ade_phspho_trans"/>
</dbReference>
<evidence type="ECO:0000256" key="4">
    <source>
        <dbReference type="ARBA" id="ARBA00004659"/>
    </source>
</evidence>
<dbReference type="FunFam" id="3.40.50.2020:FF:000004">
    <property type="entry name" value="Adenine phosphoribosyltransferase"/>
    <property type="match status" value="1"/>
</dbReference>
<dbReference type="RefSeq" id="WP_057755331.1">
    <property type="nucleotide sequence ID" value="NZ_JQBP01000003.1"/>
</dbReference>
<evidence type="ECO:0000256" key="9">
    <source>
        <dbReference type="ARBA" id="ARBA00022676"/>
    </source>
</evidence>
<dbReference type="InterPro" id="IPR000836">
    <property type="entry name" value="PRTase_dom"/>
</dbReference>
<protein>
    <recommendedName>
        <fullName evidence="7 12">Adenine phosphoribosyltransferase</fullName>
        <shortName evidence="12">APRT</shortName>
        <ecNumber evidence="7 12">2.4.2.7</ecNumber>
    </recommendedName>
</protein>
<evidence type="ECO:0000256" key="5">
    <source>
        <dbReference type="ARBA" id="ARBA00008391"/>
    </source>
</evidence>
<dbReference type="EC" id="2.4.2.7" evidence="7 12"/>
<sequence>MTVDLRDYIESIPDFPGPGVTFRDITPLLGDSEALKTATNALVDYARRQGATVIVAPESRGFLLGTPIALELGVGFVPARKPGKLPRKTVSESYTLEYGSATLEMNADAIKPGDKVLVVDDLLATGGTIAATNKLVERLGGEVVGLGFLIELTELQGREVLKDYDIYALMEYEGE</sequence>
<keyword evidence="15" id="KW-1185">Reference proteome</keyword>
<evidence type="ECO:0000256" key="12">
    <source>
        <dbReference type="HAMAP-Rule" id="MF_00004"/>
    </source>
</evidence>
<dbReference type="GO" id="GO:0005737">
    <property type="term" value="C:cytoplasm"/>
    <property type="evidence" value="ECO:0007669"/>
    <property type="project" value="UniProtKB-SubCell"/>
</dbReference>
<evidence type="ECO:0000313" key="15">
    <source>
        <dbReference type="Proteomes" id="UP000051655"/>
    </source>
</evidence>
<dbReference type="PANTHER" id="PTHR32315">
    <property type="entry name" value="ADENINE PHOSPHORIBOSYLTRANSFERASE"/>
    <property type="match status" value="1"/>
</dbReference>
<dbReference type="SUPFAM" id="SSF53271">
    <property type="entry name" value="PRTase-like"/>
    <property type="match status" value="1"/>
</dbReference>
<comment type="subcellular location">
    <subcellularLocation>
        <location evidence="3 12">Cytoplasm</location>
    </subcellularLocation>
</comment>
<dbReference type="EMBL" id="JQBP01000003">
    <property type="protein sequence ID" value="KRN75134.1"/>
    <property type="molecule type" value="Genomic_DNA"/>
</dbReference>
<comment type="pathway">
    <text evidence="4 12">Purine metabolism; AMP biosynthesis via salvage pathway; AMP from adenine: step 1/1.</text>
</comment>
<evidence type="ECO:0000256" key="8">
    <source>
        <dbReference type="ARBA" id="ARBA00022490"/>
    </source>
</evidence>
<evidence type="ECO:0000256" key="7">
    <source>
        <dbReference type="ARBA" id="ARBA00011893"/>
    </source>
</evidence>
<comment type="caution">
    <text evidence="14">The sequence shown here is derived from an EMBL/GenBank/DDBJ whole genome shotgun (WGS) entry which is preliminary data.</text>
</comment>
<dbReference type="GO" id="GO:0006168">
    <property type="term" value="P:adenine salvage"/>
    <property type="evidence" value="ECO:0007669"/>
    <property type="project" value="InterPro"/>
</dbReference>
<comment type="subunit">
    <text evidence="6 12">Homodimer.</text>
</comment>
<evidence type="ECO:0000256" key="3">
    <source>
        <dbReference type="ARBA" id="ARBA00004496"/>
    </source>
</evidence>
<keyword evidence="10 12" id="KW-0808">Transferase</keyword>
<evidence type="ECO:0000313" key="14">
    <source>
        <dbReference type="EMBL" id="KRN75134.1"/>
    </source>
</evidence>
<keyword evidence="11 12" id="KW-0660">Purine salvage</keyword>
<evidence type="ECO:0000256" key="11">
    <source>
        <dbReference type="ARBA" id="ARBA00022726"/>
    </source>
</evidence>
<dbReference type="GO" id="GO:0003999">
    <property type="term" value="F:adenine phosphoribosyltransferase activity"/>
    <property type="evidence" value="ECO:0007669"/>
    <property type="project" value="UniProtKB-UniRule"/>
</dbReference>
<proteinExistence type="inferred from homology"/>
<dbReference type="UniPathway" id="UPA00588">
    <property type="reaction ID" value="UER00646"/>
</dbReference>
<dbReference type="GO" id="GO:0044209">
    <property type="term" value="P:AMP salvage"/>
    <property type="evidence" value="ECO:0007669"/>
    <property type="project" value="UniProtKB-UniRule"/>
</dbReference>
<accession>A0A0R2JCS8</accession>
<dbReference type="PATRIC" id="fig|1616.3.peg.916"/>
<dbReference type="AlphaFoldDB" id="A0A0R2JCS8"/>
<dbReference type="Pfam" id="PF00156">
    <property type="entry name" value="Pribosyltran"/>
    <property type="match status" value="1"/>
</dbReference>
<dbReference type="NCBIfam" id="NF002636">
    <property type="entry name" value="PRK02304.1-5"/>
    <property type="match status" value="1"/>
</dbReference>
<dbReference type="HAMAP" id="MF_00004">
    <property type="entry name" value="Aden_phosphoribosyltr"/>
    <property type="match status" value="1"/>
</dbReference>
<dbReference type="InterPro" id="IPR050054">
    <property type="entry name" value="UPRTase/APRTase"/>
</dbReference>
<gene>
    <name evidence="12" type="primary">apt</name>
    <name evidence="14" type="ORF">IV73_GL000895</name>
</gene>
<dbReference type="CDD" id="cd06223">
    <property type="entry name" value="PRTases_typeI"/>
    <property type="match status" value="1"/>
</dbReference>
<comment type="similarity">
    <text evidence="5 12">Belongs to the purine/pyrimidine phosphoribosyltransferase family.</text>
</comment>
<feature type="domain" description="Phosphoribosyltransferase" evidence="13">
    <location>
        <begin position="49"/>
        <end position="158"/>
    </location>
</feature>
<evidence type="ECO:0000256" key="6">
    <source>
        <dbReference type="ARBA" id="ARBA00011738"/>
    </source>
</evidence>
<dbReference type="STRING" id="1616.IV73_GL000895"/>
<evidence type="ECO:0000256" key="2">
    <source>
        <dbReference type="ARBA" id="ARBA00003968"/>
    </source>
</evidence>
<dbReference type="NCBIfam" id="NF002634">
    <property type="entry name" value="PRK02304.1-3"/>
    <property type="match status" value="1"/>
</dbReference>
<dbReference type="Proteomes" id="UP000051655">
    <property type="component" value="Unassembled WGS sequence"/>
</dbReference>
<comment type="function">
    <text evidence="2 12">Catalyzes a salvage reaction resulting in the formation of AMP, that is energically less costly than de novo synthesis.</text>
</comment>
<evidence type="ECO:0000256" key="10">
    <source>
        <dbReference type="ARBA" id="ARBA00022679"/>
    </source>
</evidence>